<accession>A0A7X3KCI8</accession>
<organism evidence="3 4">
    <name type="scientific">Streptococcus danieliae</name>
    <dbReference type="NCBI Taxonomy" id="747656"/>
    <lineage>
        <taxon>Bacteria</taxon>
        <taxon>Bacillati</taxon>
        <taxon>Bacillota</taxon>
        <taxon>Bacilli</taxon>
        <taxon>Lactobacillales</taxon>
        <taxon>Streptococcaceae</taxon>
        <taxon>Streptococcus</taxon>
    </lineage>
</organism>
<feature type="transmembrane region" description="Helical" evidence="2">
    <location>
        <begin position="17"/>
        <end position="41"/>
    </location>
</feature>
<evidence type="ECO:0008006" key="5">
    <source>
        <dbReference type="Google" id="ProtNLM"/>
    </source>
</evidence>
<evidence type="ECO:0000313" key="3">
    <source>
        <dbReference type="EMBL" id="MVX58947.1"/>
    </source>
</evidence>
<gene>
    <name evidence="3" type="ORF">E5983_04710</name>
</gene>
<evidence type="ECO:0000256" key="2">
    <source>
        <dbReference type="SAM" id="Phobius"/>
    </source>
</evidence>
<keyword evidence="2" id="KW-0812">Transmembrane</keyword>
<keyword evidence="2" id="KW-0472">Membrane</keyword>
<dbReference type="RefSeq" id="WP_160332756.1">
    <property type="nucleotide sequence ID" value="NZ_WSRS01000033.1"/>
</dbReference>
<sequence length="144" mass="15143">MSRKRKNEISDEKLNSWLVWAISATAIVVIMISGILIFLSVGGSNKQEAMQGFYSSEVSAGNAQPASEASSKPSEEEEETEETTASSSKENTTGGATITVQAGEGEAAIAARAGISIAELEALNPGNMRTGSWYANPGDEVRVE</sequence>
<dbReference type="Proteomes" id="UP000461595">
    <property type="component" value="Unassembled WGS sequence"/>
</dbReference>
<reference evidence="3 4" key="1">
    <citation type="submission" date="2019-12" db="EMBL/GenBank/DDBJ databases">
        <title>Microbes associate with the intestines of laboratory mice.</title>
        <authorList>
            <person name="Navarre W."/>
            <person name="Wong E."/>
        </authorList>
    </citation>
    <scope>NUCLEOTIDE SEQUENCE [LARGE SCALE GENOMIC DNA]</scope>
    <source>
        <strain evidence="3 4">NM51_B2-22</strain>
    </source>
</reference>
<evidence type="ECO:0000256" key="1">
    <source>
        <dbReference type="SAM" id="MobiDB-lite"/>
    </source>
</evidence>
<feature type="compositionally biased region" description="Polar residues" evidence="1">
    <location>
        <begin position="91"/>
        <end position="100"/>
    </location>
</feature>
<dbReference type="NCBIfam" id="NF042931">
    <property type="entry name" value="SAG1386_EF1546"/>
    <property type="match status" value="1"/>
</dbReference>
<keyword evidence="2" id="KW-1133">Transmembrane helix</keyword>
<dbReference type="OrthoDB" id="2242633at2"/>
<name>A0A7X3KCI8_9STRE</name>
<dbReference type="EMBL" id="WSRS01000033">
    <property type="protein sequence ID" value="MVX58947.1"/>
    <property type="molecule type" value="Genomic_DNA"/>
</dbReference>
<evidence type="ECO:0000313" key="4">
    <source>
        <dbReference type="Proteomes" id="UP000461595"/>
    </source>
</evidence>
<protein>
    <recommendedName>
        <fullName evidence="5">LysM domain-containing protein</fullName>
    </recommendedName>
</protein>
<feature type="region of interest" description="Disordered" evidence="1">
    <location>
        <begin position="57"/>
        <end position="100"/>
    </location>
</feature>
<proteinExistence type="predicted"/>
<dbReference type="AlphaFoldDB" id="A0A7X3KCI8"/>
<dbReference type="InterPro" id="IPR049981">
    <property type="entry name" value="SPy_0802-like"/>
</dbReference>
<comment type="caution">
    <text evidence="3">The sequence shown here is derived from an EMBL/GenBank/DDBJ whole genome shotgun (WGS) entry which is preliminary data.</text>
</comment>